<sequence length="345" mass="37777">MKTAPKFKKASDIKVGVVGYGGAFSMGRLHLNSMKEAGMTPYAVAEPDKSRLAVAAEEFPGIETYASITEMLKKSAVNLVVLITPHNTHAPLALQCLRAGRHVISEKPLALTTKECDAMIAAAKKAGVMLSTYHNRHWDGCVLSALETLRSGAIGELVRVEARMGGWGKPGDWWRSSRSISGGILYDWGVHLLEYTLQLVDSEIVEVSGFAKNGFWAKQTKWKSDTNEDEAQAIVRYKSGVWSSLRMSSIDSSPKPGFLEITGTKGTILAEGDMKLIVKSESGTTTTQVKCPPNQWDKYYANISAHLAKGEPLIITPEWSRRPIHIIDLAIQSAKKGRSLTAKYK</sequence>
<dbReference type="InterPro" id="IPR051317">
    <property type="entry name" value="Gfo/Idh/MocA_oxidoreduct"/>
</dbReference>
<feature type="domain" description="Gfo/Idh/MocA-like oxidoreductase N-terminal" evidence="3">
    <location>
        <begin position="13"/>
        <end position="134"/>
    </location>
</feature>
<gene>
    <name evidence="5" type="ORF">AXK12_07400</name>
</gene>
<evidence type="ECO:0000313" key="5">
    <source>
        <dbReference type="EMBL" id="KXU34297.1"/>
    </source>
</evidence>
<keyword evidence="6" id="KW-1185">Reference proteome</keyword>
<evidence type="ECO:0000313" key="6">
    <source>
        <dbReference type="Proteomes" id="UP000071392"/>
    </source>
</evidence>
<dbReference type="OrthoDB" id="9792935at2"/>
<dbReference type="InterPro" id="IPR036291">
    <property type="entry name" value="NAD(P)-bd_dom_sf"/>
</dbReference>
<proteinExistence type="inferred from homology"/>
<dbReference type="SUPFAM" id="SSF51735">
    <property type="entry name" value="NAD(P)-binding Rossmann-fold domains"/>
    <property type="match status" value="1"/>
</dbReference>
<accession>A0A139SIC5</accession>
<comment type="caution">
    <text evidence="5">The sequence shown here is derived from an EMBL/GenBank/DDBJ whole genome shotgun (WGS) entry which is preliminary data.</text>
</comment>
<feature type="domain" description="GFO/IDH/MocA-like oxidoreductase" evidence="4">
    <location>
        <begin position="145"/>
        <end position="268"/>
    </location>
</feature>
<dbReference type="Pfam" id="PF01408">
    <property type="entry name" value="GFO_IDH_MocA"/>
    <property type="match status" value="1"/>
</dbReference>
<dbReference type="AlphaFoldDB" id="A0A139SIC5"/>
<comment type="similarity">
    <text evidence="1">Belongs to the Gfo/Idh/MocA family.</text>
</comment>
<dbReference type="SUPFAM" id="SSF55347">
    <property type="entry name" value="Glyceraldehyde-3-phosphate dehydrogenase-like, C-terminal domain"/>
    <property type="match status" value="1"/>
</dbReference>
<reference evidence="5 6" key="1">
    <citation type="submission" date="2016-02" db="EMBL/GenBank/DDBJ databases">
        <authorList>
            <person name="Wen L."/>
            <person name="He K."/>
            <person name="Yang H."/>
        </authorList>
    </citation>
    <scope>NUCLEOTIDE SEQUENCE [LARGE SCALE GENOMIC DNA]</scope>
    <source>
        <strain evidence="5 6">CV41</strain>
    </source>
</reference>
<dbReference type="GO" id="GO:0016491">
    <property type="term" value="F:oxidoreductase activity"/>
    <property type="evidence" value="ECO:0007669"/>
    <property type="project" value="UniProtKB-KW"/>
</dbReference>
<dbReference type="EMBL" id="LSZP01000059">
    <property type="protein sequence ID" value="KXU34297.1"/>
    <property type="molecule type" value="Genomic_DNA"/>
</dbReference>
<dbReference type="PANTHER" id="PTHR43708">
    <property type="entry name" value="CONSERVED EXPRESSED OXIDOREDUCTASE (EUROFUNG)"/>
    <property type="match status" value="1"/>
</dbReference>
<dbReference type="PANTHER" id="PTHR43708:SF5">
    <property type="entry name" value="CONSERVED EXPRESSED OXIDOREDUCTASE (EUROFUNG)-RELATED"/>
    <property type="match status" value="1"/>
</dbReference>
<dbReference type="InterPro" id="IPR055170">
    <property type="entry name" value="GFO_IDH_MocA-like_dom"/>
</dbReference>
<keyword evidence="2" id="KW-0560">Oxidoreductase</keyword>
<dbReference type="Gene3D" id="3.40.50.720">
    <property type="entry name" value="NAD(P)-binding Rossmann-like Domain"/>
    <property type="match status" value="1"/>
</dbReference>
<protein>
    <submittedName>
        <fullName evidence="5">Dehydrogenase</fullName>
    </submittedName>
</protein>
<name>A0A139SIC5_9BACT</name>
<dbReference type="GO" id="GO:0000166">
    <property type="term" value="F:nucleotide binding"/>
    <property type="evidence" value="ECO:0007669"/>
    <property type="project" value="InterPro"/>
</dbReference>
<dbReference type="Gene3D" id="3.30.360.10">
    <property type="entry name" value="Dihydrodipicolinate Reductase, domain 2"/>
    <property type="match status" value="1"/>
</dbReference>
<dbReference type="STRING" id="1548208.AXK12_07400"/>
<evidence type="ECO:0000259" key="4">
    <source>
        <dbReference type="Pfam" id="PF22725"/>
    </source>
</evidence>
<evidence type="ECO:0000256" key="2">
    <source>
        <dbReference type="ARBA" id="ARBA00023002"/>
    </source>
</evidence>
<evidence type="ECO:0000259" key="3">
    <source>
        <dbReference type="Pfam" id="PF01408"/>
    </source>
</evidence>
<organism evidence="5 6">
    <name type="scientific">Cephaloticoccus capnophilus</name>
    <dbReference type="NCBI Taxonomy" id="1548208"/>
    <lineage>
        <taxon>Bacteria</taxon>
        <taxon>Pseudomonadati</taxon>
        <taxon>Verrucomicrobiota</taxon>
        <taxon>Opitutia</taxon>
        <taxon>Opitutales</taxon>
        <taxon>Opitutaceae</taxon>
        <taxon>Cephaloticoccus</taxon>
    </lineage>
</organism>
<dbReference type="InterPro" id="IPR000683">
    <property type="entry name" value="Gfo/Idh/MocA-like_OxRdtase_N"/>
</dbReference>
<dbReference type="Proteomes" id="UP000071392">
    <property type="component" value="Unassembled WGS sequence"/>
</dbReference>
<dbReference type="Pfam" id="PF22725">
    <property type="entry name" value="GFO_IDH_MocA_C3"/>
    <property type="match status" value="1"/>
</dbReference>
<evidence type="ECO:0000256" key="1">
    <source>
        <dbReference type="ARBA" id="ARBA00010928"/>
    </source>
</evidence>
<dbReference type="RefSeq" id="WP_068712991.1">
    <property type="nucleotide sequence ID" value="NZ_LSZP01000059.1"/>
</dbReference>